<keyword evidence="2" id="KW-0645">Protease</keyword>
<name>A0A927N1D6_9ACTN</name>
<keyword evidence="1" id="KW-1133">Transmembrane helix</keyword>
<keyword evidence="1" id="KW-0472">Membrane</keyword>
<sequence length="61" mass="6597">MISTGAGQVAFRWAVTIVIFAGLLLLMVDPGTPQFVITLFMMVVGALFAAAVFVLVRIKKR</sequence>
<keyword evidence="2" id="KW-0378">Hydrolase</keyword>
<dbReference type="AlphaFoldDB" id="A0A927N1D6"/>
<evidence type="ECO:0000313" key="2">
    <source>
        <dbReference type="EMBL" id="MBE1610496.1"/>
    </source>
</evidence>
<evidence type="ECO:0000256" key="1">
    <source>
        <dbReference type="SAM" id="Phobius"/>
    </source>
</evidence>
<dbReference type="GO" id="GO:0006508">
    <property type="term" value="P:proteolysis"/>
    <property type="evidence" value="ECO:0007669"/>
    <property type="project" value="UniProtKB-KW"/>
</dbReference>
<dbReference type="RefSeq" id="WP_192753856.1">
    <property type="nucleotide sequence ID" value="NZ_BAABJL010000095.1"/>
</dbReference>
<feature type="transmembrane region" description="Helical" evidence="1">
    <location>
        <begin position="9"/>
        <end position="28"/>
    </location>
</feature>
<keyword evidence="1" id="KW-0812">Transmembrane</keyword>
<evidence type="ECO:0000313" key="3">
    <source>
        <dbReference type="Proteomes" id="UP000638648"/>
    </source>
</evidence>
<comment type="caution">
    <text evidence="2">The sequence shown here is derived from an EMBL/GenBank/DDBJ whole genome shotgun (WGS) entry which is preliminary data.</text>
</comment>
<dbReference type="EMBL" id="JADBEM010000001">
    <property type="protein sequence ID" value="MBE1610496.1"/>
    <property type="molecule type" value="Genomic_DNA"/>
</dbReference>
<gene>
    <name evidence="2" type="ORF">HEB94_007344</name>
</gene>
<accession>A0A927N1D6</accession>
<protein>
    <submittedName>
        <fullName evidence="2">Membrane-bound ClpP family serine protease</fullName>
    </submittedName>
</protein>
<dbReference type="Proteomes" id="UP000638648">
    <property type="component" value="Unassembled WGS sequence"/>
</dbReference>
<proteinExistence type="predicted"/>
<organism evidence="2 3">
    <name type="scientific">Actinopolymorpha pittospori</name>
    <dbReference type="NCBI Taxonomy" id="648752"/>
    <lineage>
        <taxon>Bacteria</taxon>
        <taxon>Bacillati</taxon>
        <taxon>Actinomycetota</taxon>
        <taxon>Actinomycetes</taxon>
        <taxon>Propionibacteriales</taxon>
        <taxon>Actinopolymorphaceae</taxon>
        <taxon>Actinopolymorpha</taxon>
    </lineage>
</organism>
<keyword evidence="3" id="KW-1185">Reference proteome</keyword>
<feature type="transmembrane region" description="Helical" evidence="1">
    <location>
        <begin position="34"/>
        <end position="56"/>
    </location>
</feature>
<dbReference type="GO" id="GO:0008233">
    <property type="term" value="F:peptidase activity"/>
    <property type="evidence" value="ECO:0007669"/>
    <property type="project" value="UniProtKB-KW"/>
</dbReference>
<reference evidence="2" key="1">
    <citation type="submission" date="2020-10" db="EMBL/GenBank/DDBJ databases">
        <title>Sequencing the genomes of 1000 actinobacteria strains.</title>
        <authorList>
            <person name="Klenk H.-P."/>
        </authorList>
    </citation>
    <scope>NUCLEOTIDE SEQUENCE</scope>
    <source>
        <strain evidence="2">DSM 45354</strain>
    </source>
</reference>